<evidence type="ECO:0000313" key="1">
    <source>
        <dbReference type="EMBL" id="SDY23640.1"/>
    </source>
</evidence>
<dbReference type="SUPFAM" id="SSF89095">
    <property type="entry name" value="GatB/YqeY motif"/>
    <property type="match status" value="1"/>
</dbReference>
<dbReference type="RefSeq" id="WP_074716851.1">
    <property type="nucleotide sequence ID" value="NZ_FNPG01000011.1"/>
</dbReference>
<dbReference type="OrthoDB" id="9794041at2"/>
<organism evidence="1 2">
    <name type="scientific">Lachnobacterium bovis DSM 14045</name>
    <dbReference type="NCBI Taxonomy" id="1122142"/>
    <lineage>
        <taxon>Bacteria</taxon>
        <taxon>Bacillati</taxon>
        <taxon>Bacillota</taxon>
        <taxon>Clostridia</taxon>
        <taxon>Lachnospirales</taxon>
        <taxon>Lachnospiraceae</taxon>
        <taxon>Lachnobacterium</taxon>
    </lineage>
</organism>
<dbReference type="InterPro" id="IPR023168">
    <property type="entry name" value="GatB_Yqey_C_2"/>
</dbReference>
<dbReference type="eggNOG" id="COG1610">
    <property type="taxonomic scope" value="Bacteria"/>
</dbReference>
<dbReference type="GO" id="GO:0016884">
    <property type="term" value="F:carbon-nitrogen ligase activity, with glutamine as amido-N-donor"/>
    <property type="evidence" value="ECO:0007669"/>
    <property type="project" value="InterPro"/>
</dbReference>
<keyword evidence="2" id="KW-1185">Reference proteome</keyword>
<name>A0A1H3I7J9_9FIRM</name>
<dbReference type="InterPro" id="IPR003789">
    <property type="entry name" value="Asn/Gln_tRNA_amidoTrase-B-like"/>
</dbReference>
<dbReference type="Pfam" id="PF09424">
    <property type="entry name" value="YqeY"/>
    <property type="match status" value="1"/>
</dbReference>
<proteinExistence type="predicted"/>
<dbReference type="Gene3D" id="1.10.1510.10">
    <property type="entry name" value="Uncharacterised protein YqeY/AIM41 PF09424, N-terminal domain"/>
    <property type="match status" value="1"/>
</dbReference>
<gene>
    <name evidence="1" type="ORF">SAMN02910414_01079</name>
</gene>
<evidence type="ECO:0000313" key="2">
    <source>
        <dbReference type="Proteomes" id="UP000183918"/>
    </source>
</evidence>
<dbReference type="Gene3D" id="1.10.10.410">
    <property type="match status" value="1"/>
</dbReference>
<protein>
    <recommendedName>
        <fullName evidence="3">GatB/YqeY domain-containing protein</fullName>
    </recommendedName>
</protein>
<dbReference type="InterPro" id="IPR019004">
    <property type="entry name" value="YqeY/Aim41"/>
</dbReference>
<dbReference type="Proteomes" id="UP000183918">
    <property type="component" value="Unassembled WGS sequence"/>
</dbReference>
<dbReference type="InterPro" id="IPR042184">
    <property type="entry name" value="YqeY/Aim41_N"/>
</dbReference>
<dbReference type="EMBL" id="FNPG01000011">
    <property type="protein sequence ID" value="SDY23640.1"/>
    <property type="molecule type" value="Genomic_DNA"/>
</dbReference>
<dbReference type="AlphaFoldDB" id="A0A1H3I7J9"/>
<reference evidence="1 2" key="1">
    <citation type="submission" date="2016-10" db="EMBL/GenBank/DDBJ databases">
        <authorList>
            <person name="de Groot N.N."/>
        </authorList>
    </citation>
    <scope>NUCLEOTIDE SEQUENCE [LARGE SCALE GENOMIC DNA]</scope>
    <source>
        <strain evidence="1 2">DSM 14045</strain>
    </source>
</reference>
<dbReference type="PANTHER" id="PTHR28055:SF1">
    <property type="entry name" value="ALTERED INHERITANCE OF MITOCHONDRIA PROTEIN 41, MITOCHONDRIAL"/>
    <property type="match status" value="1"/>
</dbReference>
<dbReference type="PANTHER" id="PTHR28055">
    <property type="entry name" value="ALTERED INHERITANCE OF MITOCHONDRIA PROTEIN 41, MITOCHONDRIAL"/>
    <property type="match status" value="1"/>
</dbReference>
<evidence type="ECO:0008006" key="3">
    <source>
        <dbReference type="Google" id="ProtNLM"/>
    </source>
</evidence>
<sequence>MKFEELRAEMIKAMKAHDKKRKEVISSLISASKKIAIDEGTRDEISDEQVNRAISKELRMAKEQFDGCPAERADLKEEYGFVVSVIEEFAPKMLSLDEIEAFLNENFAEVIATKNKGQIMKNVMPALKGKADGKDIQQVVSKLIG</sequence>
<dbReference type="STRING" id="1122142.SAMN02910414_01079"/>
<accession>A0A1H3I7J9</accession>